<name>W1J009_9GAMM</name>
<evidence type="ECO:0000313" key="1">
    <source>
        <dbReference type="EMBL" id="CDL83393.1"/>
    </source>
</evidence>
<sequence length="50" mass="5888">MLIGKTTLAKYDECENMKHINNSIIIIYCKVFRLVLEKMIVCNQLLLIFL</sequence>
<dbReference type="EMBL" id="CBXF010000089">
    <property type="protein sequence ID" value="CDL83393.1"/>
    <property type="molecule type" value="Genomic_DNA"/>
</dbReference>
<protein>
    <submittedName>
        <fullName evidence="1">Uncharacterized protein</fullName>
    </submittedName>
</protein>
<dbReference type="AlphaFoldDB" id="W1J009"/>
<proteinExistence type="predicted"/>
<accession>W1J009</accession>
<keyword evidence="2" id="KW-1185">Reference proteome</keyword>
<gene>
    <name evidence="1" type="ORF">XSR1_300011</name>
</gene>
<evidence type="ECO:0000313" key="2">
    <source>
        <dbReference type="Proteomes" id="UP000019202"/>
    </source>
</evidence>
<dbReference type="Proteomes" id="UP000019202">
    <property type="component" value="Unassembled WGS sequence"/>
</dbReference>
<comment type="caution">
    <text evidence="1">The sequence shown here is derived from an EMBL/GenBank/DDBJ whole genome shotgun (WGS) entry which is preliminary data.</text>
</comment>
<organism evidence="1 2">
    <name type="scientific">Xenorhabdus szentirmaii DSM 16338</name>
    <dbReference type="NCBI Taxonomy" id="1427518"/>
    <lineage>
        <taxon>Bacteria</taxon>
        <taxon>Pseudomonadati</taxon>
        <taxon>Pseudomonadota</taxon>
        <taxon>Gammaproteobacteria</taxon>
        <taxon>Enterobacterales</taxon>
        <taxon>Morganellaceae</taxon>
        <taxon>Xenorhabdus</taxon>
    </lineage>
</organism>
<reference evidence="1" key="1">
    <citation type="submission" date="2013-11" db="EMBL/GenBank/DDBJ databases">
        <title>Draft genome sequence and annotation of the entomopathogenic bacteria, Xenorhabdus cabanillasi strain JM26 and Xenorhabdus szentirmai strain DSM 16338.</title>
        <authorList>
            <person name="Gualtieri M."/>
            <person name="Ogier J.C."/>
            <person name="Pages S."/>
            <person name="Givaudan A."/>
            <person name="Gaudriault S."/>
        </authorList>
    </citation>
    <scope>NUCLEOTIDE SEQUENCE [LARGE SCALE GENOMIC DNA]</scope>
    <source>
        <strain evidence="1">DSM 16338</strain>
    </source>
</reference>